<name>A0A0J1E8Z8_RHOIS</name>
<dbReference type="Pfam" id="PF00069">
    <property type="entry name" value="Pkinase"/>
    <property type="match status" value="1"/>
</dbReference>
<dbReference type="CDD" id="cd14014">
    <property type="entry name" value="STKc_PknB_like"/>
    <property type="match status" value="1"/>
</dbReference>
<reference evidence="7" key="1">
    <citation type="submission" date="2015-05" db="EMBL/GenBank/DDBJ databases">
        <title>Permanent draft genome of Rhodopirellula islandicus K833.</title>
        <authorList>
            <person name="Kizina J."/>
            <person name="Richter M."/>
            <person name="Glockner F.O."/>
            <person name="Harder J."/>
        </authorList>
    </citation>
    <scope>NUCLEOTIDE SEQUENCE [LARGE SCALE GENOMIC DNA]</scope>
    <source>
        <strain evidence="7">K833</strain>
    </source>
</reference>
<dbReference type="PATRIC" id="fig|595434.4.peg.5832"/>
<keyword evidence="1" id="KW-0808">Transferase</keyword>
<dbReference type="EMBL" id="LECT01000048">
    <property type="protein sequence ID" value="KLU01954.1"/>
    <property type="molecule type" value="Genomic_DNA"/>
</dbReference>
<evidence type="ECO:0000313" key="7">
    <source>
        <dbReference type="EMBL" id="KLU01954.1"/>
    </source>
</evidence>
<dbReference type="STRING" id="595434.RISK_006138"/>
<dbReference type="Proteomes" id="UP000036367">
    <property type="component" value="Unassembled WGS sequence"/>
</dbReference>
<keyword evidence="2" id="KW-0547">Nucleotide-binding</keyword>
<dbReference type="SMART" id="SM00220">
    <property type="entry name" value="S_TKc"/>
    <property type="match status" value="1"/>
</dbReference>
<dbReference type="SUPFAM" id="SSF56112">
    <property type="entry name" value="Protein kinase-like (PK-like)"/>
    <property type="match status" value="1"/>
</dbReference>
<evidence type="ECO:0000256" key="3">
    <source>
        <dbReference type="ARBA" id="ARBA00022777"/>
    </source>
</evidence>
<dbReference type="Gene3D" id="3.30.200.20">
    <property type="entry name" value="Phosphorylase Kinase, domain 1"/>
    <property type="match status" value="1"/>
</dbReference>
<dbReference type="InterPro" id="IPR000719">
    <property type="entry name" value="Prot_kinase_dom"/>
</dbReference>
<accession>A0A0J1E8Z8</accession>
<dbReference type="PROSITE" id="PS50011">
    <property type="entry name" value="PROTEIN_KINASE_DOM"/>
    <property type="match status" value="1"/>
</dbReference>
<evidence type="ECO:0000256" key="1">
    <source>
        <dbReference type="ARBA" id="ARBA00022679"/>
    </source>
</evidence>
<dbReference type="AlphaFoldDB" id="A0A0J1E8Z8"/>
<gene>
    <name evidence="7" type="ORF">RISK_006138</name>
</gene>
<protein>
    <submittedName>
        <fullName evidence="7">Serine/threonine-protein kinase</fullName>
    </submittedName>
</protein>
<dbReference type="InterPro" id="IPR011009">
    <property type="entry name" value="Kinase-like_dom_sf"/>
</dbReference>
<dbReference type="PANTHER" id="PTHR43289:SF6">
    <property type="entry name" value="SERINE_THREONINE-PROTEIN KINASE NEKL-3"/>
    <property type="match status" value="1"/>
</dbReference>
<sequence>MAGAGYNSKMSNESTIILAGTDNDIPSPPPQGLKRYTGLREMARGATAVLQAGVDSVIGRTVAIKKLLPEIRTDRYERRRLLREARVTAQLQHPNTVPVYEIGDDDIEGVYFTMKRISGENLFESLKRIARKDELAVAAFPLQRRLEIVADACQALAYAHARGVIHRDVKPENIWVGNFGEVILLDWGVAKVWGHADDAQTLHRQQMQPDHETKTETQLQTLTGGGQRPGTPLYMSPEQVNGNRGIDERTDIFSAGVVLYESLAIREPFRGRTIDETFDNIKHADVPPPSEKSPQYGIPKEVDAVVMKAIAKRPADRYQSMRELIADIRALTVAVP</sequence>
<feature type="domain" description="Protein kinase" evidence="6">
    <location>
        <begin position="36"/>
        <end position="336"/>
    </location>
</feature>
<organism evidence="7 8">
    <name type="scientific">Rhodopirellula islandica</name>
    <dbReference type="NCBI Taxonomy" id="595434"/>
    <lineage>
        <taxon>Bacteria</taxon>
        <taxon>Pseudomonadati</taxon>
        <taxon>Planctomycetota</taxon>
        <taxon>Planctomycetia</taxon>
        <taxon>Pirellulales</taxon>
        <taxon>Pirellulaceae</taxon>
        <taxon>Rhodopirellula</taxon>
    </lineage>
</organism>
<dbReference type="Gene3D" id="1.10.510.10">
    <property type="entry name" value="Transferase(Phosphotransferase) domain 1"/>
    <property type="match status" value="1"/>
</dbReference>
<evidence type="ECO:0000256" key="2">
    <source>
        <dbReference type="ARBA" id="ARBA00022741"/>
    </source>
</evidence>
<comment type="caution">
    <text evidence="7">The sequence shown here is derived from an EMBL/GenBank/DDBJ whole genome shotgun (WGS) entry which is preliminary data.</text>
</comment>
<keyword evidence="4" id="KW-0067">ATP-binding</keyword>
<dbReference type="PANTHER" id="PTHR43289">
    <property type="entry name" value="MITOGEN-ACTIVATED PROTEIN KINASE KINASE KINASE 20-RELATED"/>
    <property type="match status" value="1"/>
</dbReference>
<evidence type="ECO:0000256" key="4">
    <source>
        <dbReference type="ARBA" id="ARBA00022840"/>
    </source>
</evidence>
<feature type="region of interest" description="Disordered" evidence="5">
    <location>
        <begin position="205"/>
        <end position="235"/>
    </location>
</feature>
<dbReference type="GO" id="GO:0005524">
    <property type="term" value="F:ATP binding"/>
    <property type="evidence" value="ECO:0007669"/>
    <property type="project" value="UniProtKB-KW"/>
</dbReference>
<evidence type="ECO:0000256" key="5">
    <source>
        <dbReference type="SAM" id="MobiDB-lite"/>
    </source>
</evidence>
<dbReference type="GO" id="GO:0004674">
    <property type="term" value="F:protein serine/threonine kinase activity"/>
    <property type="evidence" value="ECO:0007669"/>
    <property type="project" value="TreeGrafter"/>
</dbReference>
<keyword evidence="8" id="KW-1185">Reference proteome</keyword>
<evidence type="ECO:0000259" key="6">
    <source>
        <dbReference type="PROSITE" id="PS50011"/>
    </source>
</evidence>
<keyword evidence="3 7" id="KW-0418">Kinase</keyword>
<evidence type="ECO:0000313" key="8">
    <source>
        <dbReference type="Proteomes" id="UP000036367"/>
    </source>
</evidence>
<proteinExistence type="predicted"/>